<name>A0A7J7K039_BUGNE</name>
<dbReference type="FunFam" id="3.30.160.60:FF:000070">
    <property type="entry name" value="zinc finger protein 689 isoform X1"/>
    <property type="match status" value="1"/>
</dbReference>
<keyword evidence="8" id="KW-0238">DNA-binding</keyword>
<evidence type="ECO:0000259" key="12">
    <source>
        <dbReference type="PROSITE" id="PS50157"/>
    </source>
</evidence>
<dbReference type="OrthoDB" id="427030at2759"/>
<keyword evidence="7" id="KW-0805">Transcription regulation</keyword>
<gene>
    <name evidence="13" type="ORF">EB796_009680</name>
</gene>
<reference evidence="13" key="1">
    <citation type="submission" date="2020-06" db="EMBL/GenBank/DDBJ databases">
        <title>Draft genome of Bugula neritina, a colonial animal packing powerful symbionts and potential medicines.</title>
        <authorList>
            <person name="Rayko M."/>
        </authorList>
    </citation>
    <scope>NUCLEOTIDE SEQUENCE [LARGE SCALE GENOMIC DNA]</scope>
    <source>
        <strain evidence="13">Kwan_BN1</strain>
    </source>
</reference>
<organism evidence="13 14">
    <name type="scientific">Bugula neritina</name>
    <name type="common">Brown bryozoan</name>
    <name type="synonym">Sertularia neritina</name>
    <dbReference type="NCBI Taxonomy" id="10212"/>
    <lineage>
        <taxon>Eukaryota</taxon>
        <taxon>Metazoa</taxon>
        <taxon>Spiralia</taxon>
        <taxon>Lophotrochozoa</taxon>
        <taxon>Bryozoa</taxon>
        <taxon>Gymnolaemata</taxon>
        <taxon>Cheilostomatida</taxon>
        <taxon>Flustrina</taxon>
        <taxon>Buguloidea</taxon>
        <taxon>Bugulidae</taxon>
        <taxon>Bugula</taxon>
    </lineage>
</organism>
<dbReference type="PROSITE" id="PS50157">
    <property type="entry name" value="ZINC_FINGER_C2H2_2"/>
    <property type="match status" value="2"/>
</dbReference>
<dbReference type="PROSITE" id="PS00028">
    <property type="entry name" value="ZINC_FINGER_C2H2_1"/>
    <property type="match status" value="1"/>
</dbReference>
<comment type="caution">
    <text evidence="13">The sequence shown here is derived from an EMBL/GenBank/DDBJ whole genome shotgun (WGS) entry which is preliminary data.</text>
</comment>
<evidence type="ECO:0000256" key="7">
    <source>
        <dbReference type="ARBA" id="ARBA00023015"/>
    </source>
</evidence>
<keyword evidence="9" id="KW-0804">Transcription</keyword>
<evidence type="ECO:0000256" key="2">
    <source>
        <dbReference type="ARBA" id="ARBA00006991"/>
    </source>
</evidence>
<feature type="domain" description="C2H2-type" evidence="12">
    <location>
        <begin position="91"/>
        <end position="120"/>
    </location>
</feature>
<evidence type="ECO:0000256" key="4">
    <source>
        <dbReference type="ARBA" id="ARBA00022737"/>
    </source>
</evidence>
<evidence type="ECO:0000313" key="14">
    <source>
        <dbReference type="Proteomes" id="UP000593567"/>
    </source>
</evidence>
<dbReference type="GO" id="GO:0003677">
    <property type="term" value="F:DNA binding"/>
    <property type="evidence" value="ECO:0007669"/>
    <property type="project" value="UniProtKB-KW"/>
</dbReference>
<protein>
    <recommendedName>
        <fullName evidence="12">C2H2-type domain-containing protein</fullName>
    </recommendedName>
</protein>
<keyword evidence="14" id="KW-1185">Reference proteome</keyword>
<evidence type="ECO:0000256" key="9">
    <source>
        <dbReference type="ARBA" id="ARBA00023163"/>
    </source>
</evidence>
<dbReference type="Pfam" id="PF00096">
    <property type="entry name" value="zf-C2H2"/>
    <property type="match status" value="2"/>
</dbReference>
<evidence type="ECO:0000256" key="1">
    <source>
        <dbReference type="ARBA" id="ARBA00004123"/>
    </source>
</evidence>
<keyword evidence="5 11" id="KW-0863">Zinc-finger</keyword>
<evidence type="ECO:0000256" key="10">
    <source>
        <dbReference type="ARBA" id="ARBA00023242"/>
    </source>
</evidence>
<dbReference type="Gene3D" id="3.30.160.60">
    <property type="entry name" value="Classic Zinc Finger"/>
    <property type="match status" value="2"/>
</dbReference>
<dbReference type="EMBL" id="VXIV02001543">
    <property type="protein sequence ID" value="KAF6032010.1"/>
    <property type="molecule type" value="Genomic_DNA"/>
</dbReference>
<feature type="domain" description="C2H2-type" evidence="12">
    <location>
        <begin position="63"/>
        <end position="90"/>
    </location>
</feature>
<evidence type="ECO:0000256" key="5">
    <source>
        <dbReference type="ARBA" id="ARBA00022771"/>
    </source>
</evidence>
<evidence type="ECO:0000256" key="3">
    <source>
        <dbReference type="ARBA" id="ARBA00022723"/>
    </source>
</evidence>
<dbReference type="PANTHER" id="PTHR24394">
    <property type="entry name" value="ZINC FINGER PROTEIN"/>
    <property type="match status" value="1"/>
</dbReference>
<dbReference type="AlphaFoldDB" id="A0A7J7K039"/>
<keyword evidence="4" id="KW-0677">Repeat</keyword>
<keyword evidence="6" id="KW-0862">Zinc</keyword>
<comment type="similarity">
    <text evidence="2">Belongs to the krueppel C2H2-type zinc-finger protein family.</text>
</comment>
<dbReference type="SMART" id="SM00355">
    <property type="entry name" value="ZnF_C2H2"/>
    <property type="match status" value="2"/>
</dbReference>
<evidence type="ECO:0000256" key="11">
    <source>
        <dbReference type="PROSITE-ProRule" id="PRU00042"/>
    </source>
</evidence>
<evidence type="ECO:0000313" key="13">
    <source>
        <dbReference type="EMBL" id="KAF6032010.1"/>
    </source>
</evidence>
<dbReference type="InterPro" id="IPR036236">
    <property type="entry name" value="Znf_C2H2_sf"/>
</dbReference>
<dbReference type="SUPFAM" id="SSF57667">
    <property type="entry name" value="beta-beta-alpha zinc fingers"/>
    <property type="match status" value="1"/>
</dbReference>
<dbReference type="GO" id="GO:0000981">
    <property type="term" value="F:DNA-binding transcription factor activity, RNA polymerase II-specific"/>
    <property type="evidence" value="ECO:0007669"/>
    <property type="project" value="TreeGrafter"/>
</dbReference>
<dbReference type="Proteomes" id="UP000593567">
    <property type="component" value="Unassembled WGS sequence"/>
</dbReference>
<dbReference type="GO" id="GO:0008270">
    <property type="term" value="F:zinc ion binding"/>
    <property type="evidence" value="ECO:0007669"/>
    <property type="project" value="UniProtKB-KW"/>
</dbReference>
<evidence type="ECO:0000256" key="6">
    <source>
        <dbReference type="ARBA" id="ARBA00022833"/>
    </source>
</evidence>
<keyword evidence="10" id="KW-0539">Nucleus</keyword>
<dbReference type="PANTHER" id="PTHR24394:SF44">
    <property type="entry name" value="ZINC FINGER PROTEIN 271-LIKE"/>
    <property type="match status" value="1"/>
</dbReference>
<comment type="subcellular location">
    <subcellularLocation>
        <location evidence="1">Nucleus</location>
    </subcellularLocation>
</comment>
<keyword evidence="3" id="KW-0479">Metal-binding</keyword>
<sequence length="178" mass="21283">MFKSFKFGEGESKDVYKDVLGKLDNFCKKTSNKIIKRHQLLSKNQECLSIDEYVTNLHCERPFPCDVCGKAFKRRHHLAEHRRIHAREKPFQCERCGKKFTHSSSYSQHRNRRNKCGKVENVTLWHTELFQRCGHIQKFQVWGRRILRDVLGKIDNFSKKTSNKSRRRIKSYTWSQAH</sequence>
<dbReference type="InterPro" id="IPR013087">
    <property type="entry name" value="Znf_C2H2_type"/>
</dbReference>
<accession>A0A7J7K039</accession>
<proteinExistence type="inferred from homology"/>
<dbReference type="FunFam" id="3.30.160.60:FF:000013">
    <property type="entry name" value="Putative zinc finger E-box-binding homeobox 2"/>
    <property type="match status" value="1"/>
</dbReference>
<dbReference type="GO" id="GO:0005634">
    <property type="term" value="C:nucleus"/>
    <property type="evidence" value="ECO:0007669"/>
    <property type="project" value="UniProtKB-SubCell"/>
</dbReference>
<evidence type="ECO:0000256" key="8">
    <source>
        <dbReference type="ARBA" id="ARBA00023125"/>
    </source>
</evidence>